<feature type="region of interest" description="Disordered" evidence="1">
    <location>
        <begin position="100"/>
        <end position="134"/>
    </location>
</feature>
<evidence type="ECO:0000313" key="3">
    <source>
        <dbReference type="EnsemblMetazoa" id="XP_022664590"/>
    </source>
</evidence>
<protein>
    <submittedName>
        <fullName evidence="3">Uncharacterized protein</fullName>
    </submittedName>
</protein>
<dbReference type="InParanoid" id="A0A7M7KBV9"/>
<feature type="compositionally biased region" description="Low complexity" evidence="1">
    <location>
        <begin position="100"/>
        <end position="120"/>
    </location>
</feature>
<organism evidence="3 4">
    <name type="scientific">Varroa destructor</name>
    <name type="common">Honeybee mite</name>
    <dbReference type="NCBI Taxonomy" id="109461"/>
    <lineage>
        <taxon>Eukaryota</taxon>
        <taxon>Metazoa</taxon>
        <taxon>Ecdysozoa</taxon>
        <taxon>Arthropoda</taxon>
        <taxon>Chelicerata</taxon>
        <taxon>Arachnida</taxon>
        <taxon>Acari</taxon>
        <taxon>Parasitiformes</taxon>
        <taxon>Mesostigmata</taxon>
        <taxon>Gamasina</taxon>
        <taxon>Dermanyssoidea</taxon>
        <taxon>Varroidae</taxon>
        <taxon>Varroa</taxon>
    </lineage>
</organism>
<feature type="compositionally biased region" description="Basic and acidic residues" evidence="1">
    <location>
        <begin position="39"/>
        <end position="52"/>
    </location>
</feature>
<feature type="chain" id="PRO_5029751365" evidence="2">
    <location>
        <begin position="23"/>
        <end position="209"/>
    </location>
</feature>
<keyword evidence="4" id="KW-1185">Reference proteome</keyword>
<dbReference type="GeneID" id="111251827"/>
<feature type="signal peptide" evidence="2">
    <location>
        <begin position="1"/>
        <end position="22"/>
    </location>
</feature>
<feature type="compositionally biased region" description="Low complexity" evidence="1">
    <location>
        <begin position="23"/>
        <end position="35"/>
    </location>
</feature>
<dbReference type="EnsemblMetazoa" id="XM_022808855">
    <property type="protein sequence ID" value="XP_022664590"/>
    <property type="gene ID" value="LOC111251827"/>
</dbReference>
<keyword evidence="2" id="KW-0732">Signal</keyword>
<name>A0A7M7KBV9_VARDE</name>
<proteinExistence type="predicted"/>
<evidence type="ECO:0000313" key="4">
    <source>
        <dbReference type="Proteomes" id="UP000594260"/>
    </source>
</evidence>
<dbReference type="AlphaFoldDB" id="A0A7M7KBV9"/>
<evidence type="ECO:0000256" key="2">
    <source>
        <dbReference type="SAM" id="SignalP"/>
    </source>
</evidence>
<dbReference type="KEGG" id="vde:111251827"/>
<evidence type="ECO:0000256" key="1">
    <source>
        <dbReference type="SAM" id="MobiDB-lite"/>
    </source>
</evidence>
<dbReference type="Proteomes" id="UP000594260">
    <property type="component" value="Unplaced"/>
</dbReference>
<reference evidence="3" key="1">
    <citation type="submission" date="2021-01" db="UniProtKB">
        <authorList>
            <consortium name="EnsemblMetazoa"/>
        </authorList>
    </citation>
    <scope>IDENTIFICATION</scope>
</reference>
<feature type="region of interest" description="Disordered" evidence="1">
    <location>
        <begin position="23"/>
        <end position="86"/>
    </location>
</feature>
<dbReference type="RefSeq" id="XP_022664590.1">
    <property type="nucleotide sequence ID" value="XM_022808855.1"/>
</dbReference>
<sequence>MKKRDSVFVLAVLCGVIVTAHTQQQRQFQYPPQVQSEQQEAHEPHPRLRESQQHQPEPSSTTQAEDKKKQTQQQKQTPSREPFRLNWAPFAHRKSRWYQDNQNQRQNQHQNQEQSQEQSRPCGYNPAQNEIGNNHARPSLTDTNEAVVHCVARLGITLKEAIEALKAYLNPILGNLIKKEGQSLKHRRVVRKITAQQPEGTNGVRGAKY</sequence>
<accession>A0A7M7KBV9</accession>